<sequence>MPDAVNLQGADNDSPVRFFQLYLPHDDELAVSLLKRAVTNGFAACILTTDTWQLGWRLVDVLTSSYAFYRGIGADLGFADPIFQRRMEKTGIDPKKQPEDAGAMWIDNKELSCGKPFCTKESNPCGDLDVDGIVVSNHAGRQVDGTIASLDALENIVNARISEKLTVMFDSGARGASDIIKALCLGANFVWVVRMWIYGLSIMGEEGARRVMKCLAEFDISMLTAGIRNVGEMQRRRQESYPKGYTLIAKKAKL</sequence>
<organism evidence="4 5">
    <name type="scientific">Cladophialophora bantiana (strain ATCC 10958 / CBS 173.52 / CDC B-1940 / NIH 8579)</name>
    <name type="common">Xylohypha bantiana</name>
    <dbReference type="NCBI Taxonomy" id="1442370"/>
    <lineage>
        <taxon>Eukaryota</taxon>
        <taxon>Fungi</taxon>
        <taxon>Dikarya</taxon>
        <taxon>Ascomycota</taxon>
        <taxon>Pezizomycotina</taxon>
        <taxon>Eurotiomycetes</taxon>
        <taxon>Chaetothyriomycetidae</taxon>
        <taxon>Chaetothyriales</taxon>
        <taxon>Herpotrichiellaceae</taxon>
        <taxon>Cladophialophora</taxon>
    </lineage>
</organism>
<protein>
    <recommendedName>
        <fullName evidence="3">FMN hydroxy acid dehydrogenase domain-containing protein</fullName>
    </recommendedName>
</protein>
<dbReference type="PANTHER" id="PTHR10578:SF75">
    <property type="entry name" value="L-LACTATE DEHYDROGENASE (AFU_ORTHOLOGUE AFUA_4G07050)"/>
    <property type="match status" value="1"/>
</dbReference>
<accession>A0A0D2IIE8</accession>
<dbReference type="InterPro" id="IPR037396">
    <property type="entry name" value="FMN_HAD"/>
</dbReference>
<proteinExistence type="predicted"/>
<keyword evidence="2" id="KW-0560">Oxidoreductase</keyword>
<name>A0A0D2IIE8_CLAB1</name>
<dbReference type="HOGENOM" id="CLU_020639_6_2_1"/>
<dbReference type="RefSeq" id="XP_016623178.1">
    <property type="nucleotide sequence ID" value="XM_016761328.1"/>
</dbReference>
<evidence type="ECO:0000259" key="3">
    <source>
        <dbReference type="PROSITE" id="PS51349"/>
    </source>
</evidence>
<dbReference type="AlphaFoldDB" id="A0A0D2IIE8"/>
<feature type="domain" description="FMN hydroxy acid dehydrogenase" evidence="3">
    <location>
        <begin position="1"/>
        <end position="243"/>
    </location>
</feature>
<gene>
    <name evidence="4" type="ORF">Z519_03578</name>
</gene>
<dbReference type="Proteomes" id="UP000053789">
    <property type="component" value="Unassembled WGS sequence"/>
</dbReference>
<evidence type="ECO:0000256" key="1">
    <source>
        <dbReference type="ARBA" id="ARBA00001917"/>
    </source>
</evidence>
<dbReference type="Pfam" id="PF01070">
    <property type="entry name" value="FMN_dh"/>
    <property type="match status" value="2"/>
</dbReference>
<dbReference type="GeneID" id="27696506"/>
<dbReference type="InterPro" id="IPR000262">
    <property type="entry name" value="FMN-dep_DH"/>
</dbReference>
<keyword evidence="5" id="KW-1185">Reference proteome</keyword>
<evidence type="ECO:0000313" key="5">
    <source>
        <dbReference type="Proteomes" id="UP000053789"/>
    </source>
</evidence>
<reference evidence="4" key="1">
    <citation type="submission" date="2015-01" db="EMBL/GenBank/DDBJ databases">
        <title>The Genome Sequence of Cladophialophora bantiana CBS 173.52.</title>
        <authorList>
            <consortium name="The Broad Institute Genomics Platform"/>
            <person name="Cuomo C."/>
            <person name="de Hoog S."/>
            <person name="Gorbushina A."/>
            <person name="Stielow B."/>
            <person name="Teixiera M."/>
            <person name="Abouelleil A."/>
            <person name="Chapman S.B."/>
            <person name="Priest M."/>
            <person name="Young S.K."/>
            <person name="Wortman J."/>
            <person name="Nusbaum C."/>
            <person name="Birren B."/>
        </authorList>
    </citation>
    <scope>NUCLEOTIDE SEQUENCE [LARGE SCALE GENOMIC DNA]</scope>
    <source>
        <strain evidence="4">CBS 173.52</strain>
    </source>
</reference>
<dbReference type="Gene3D" id="3.20.20.70">
    <property type="entry name" value="Aldolase class I"/>
    <property type="match status" value="2"/>
</dbReference>
<dbReference type="PANTHER" id="PTHR10578">
    <property type="entry name" value="S -2-HYDROXY-ACID OXIDASE-RELATED"/>
    <property type="match status" value="1"/>
</dbReference>
<dbReference type="SUPFAM" id="SSF51395">
    <property type="entry name" value="FMN-linked oxidoreductases"/>
    <property type="match status" value="1"/>
</dbReference>
<dbReference type="GO" id="GO:0016491">
    <property type="term" value="F:oxidoreductase activity"/>
    <property type="evidence" value="ECO:0007669"/>
    <property type="project" value="UniProtKB-KW"/>
</dbReference>
<dbReference type="EMBL" id="KN846983">
    <property type="protein sequence ID" value="KIW96509.1"/>
    <property type="molecule type" value="Genomic_DNA"/>
</dbReference>
<dbReference type="OrthoDB" id="25826at2759"/>
<dbReference type="PROSITE" id="PS51349">
    <property type="entry name" value="FMN_HYDROXY_ACID_DH_2"/>
    <property type="match status" value="1"/>
</dbReference>
<dbReference type="InterPro" id="IPR013785">
    <property type="entry name" value="Aldolase_TIM"/>
</dbReference>
<evidence type="ECO:0000313" key="4">
    <source>
        <dbReference type="EMBL" id="KIW96509.1"/>
    </source>
</evidence>
<dbReference type="VEuPathDB" id="FungiDB:Z519_03578"/>
<comment type="cofactor">
    <cofactor evidence="1">
        <name>FMN</name>
        <dbReference type="ChEBI" id="CHEBI:58210"/>
    </cofactor>
</comment>
<evidence type="ECO:0000256" key="2">
    <source>
        <dbReference type="ARBA" id="ARBA00023002"/>
    </source>
</evidence>